<dbReference type="EMBL" id="CP115541">
    <property type="protein sequence ID" value="WNH53427.1"/>
    <property type="molecule type" value="Genomic_DNA"/>
</dbReference>
<protein>
    <recommendedName>
        <fullName evidence="7">Thiol:disulfide interchange protein</fullName>
    </recommendedName>
</protein>
<organism evidence="10 11">
    <name type="scientific">Stenotrophomonas oahuensis</name>
    <dbReference type="NCBI Taxonomy" id="3003271"/>
    <lineage>
        <taxon>Bacteria</taxon>
        <taxon>Pseudomonadati</taxon>
        <taxon>Pseudomonadota</taxon>
        <taxon>Gammaproteobacteria</taxon>
        <taxon>Lysobacterales</taxon>
        <taxon>Lysobacteraceae</taxon>
        <taxon>Stenotrophomonas</taxon>
    </lineage>
</organism>
<evidence type="ECO:0000313" key="10">
    <source>
        <dbReference type="EMBL" id="WNH53427.1"/>
    </source>
</evidence>
<dbReference type="InterPro" id="IPR050824">
    <property type="entry name" value="Thiol_disulfide_DsbA"/>
</dbReference>
<dbReference type="PROSITE" id="PS00194">
    <property type="entry name" value="THIOREDOXIN_1"/>
    <property type="match status" value="1"/>
</dbReference>
<dbReference type="InterPro" id="IPR023205">
    <property type="entry name" value="DsbA/DsbL"/>
</dbReference>
<keyword evidence="11" id="KW-1185">Reference proteome</keyword>
<keyword evidence="3 8" id="KW-0732">Signal</keyword>
<evidence type="ECO:0000259" key="9">
    <source>
        <dbReference type="PROSITE" id="PS51352"/>
    </source>
</evidence>
<feature type="signal peptide" evidence="8">
    <location>
        <begin position="1"/>
        <end position="23"/>
    </location>
</feature>
<dbReference type="Gene3D" id="3.40.30.10">
    <property type="entry name" value="Glutaredoxin"/>
    <property type="match status" value="1"/>
</dbReference>
<evidence type="ECO:0000256" key="8">
    <source>
        <dbReference type="SAM" id="SignalP"/>
    </source>
</evidence>
<keyword evidence="5 7" id="KW-1015">Disulfide bond</keyword>
<evidence type="ECO:0000313" key="11">
    <source>
        <dbReference type="Proteomes" id="UP001302072"/>
    </source>
</evidence>
<keyword evidence="6" id="KW-0676">Redox-active center</keyword>
<proteinExistence type="inferred from homology"/>
<evidence type="ECO:0000256" key="7">
    <source>
        <dbReference type="PIRNR" id="PIRNR001488"/>
    </source>
</evidence>
<feature type="domain" description="Thioredoxin" evidence="9">
    <location>
        <begin position="18"/>
        <end position="208"/>
    </location>
</feature>
<reference evidence="10 11" key="1">
    <citation type="submission" date="2022-12" db="EMBL/GenBank/DDBJ databases">
        <title>Two new species, Stenotrophomonas aracearum and Stenotrophomonas oahuensis, isolated from Anthurium (Araceae family) in Hawaii.</title>
        <authorList>
            <person name="Chunag S.C."/>
            <person name="Dobhal S."/>
            <person name="Alvarez A."/>
            <person name="Arif M."/>
        </authorList>
    </citation>
    <scope>NUCLEOTIDE SEQUENCE [LARGE SCALE GENOMIC DNA]</scope>
    <source>
        <strain evidence="10 11">A5586</strain>
    </source>
</reference>
<dbReference type="PIRSF" id="PIRSF001488">
    <property type="entry name" value="Tdi_protein"/>
    <property type="match status" value="1"/>
</dbReference>
<dbReference type="InterPro" id="IPR001853">
    <property type="entry name" value="DSBA-like_thioredoxin_dom"/>
</dbReference>
<gene>
    <name evidence="10" type="ORF">PDM29_03880</name>
</gene>
<comment type="similarity">
    <text evidence="2">Belongs to the thioredoxin family. DsbA subfamily.</text>
</comment>
<name>A0ABY9YR81_9GAMM</name>
<keyword evidence="4 7" id="KW-0574">Periplasm</keyword>
<dbReference type="PANTHER" id="PTHR35891:SF2">
    <property type="entry name" value="THIOL:DISULFIDE INTERCHANGE PROTEIN DSBA"/>
    <property type="match status" value="1"/>
</dbReference>
<feature type="chain" id="PRO_5046763017" description="Thiol:disulfide interchange protein" evidence="8">
    <location>
        <begin position="24"/>
        <end position="216"/>
    </location>
</feature>
<dbReference type="SUPFAM" id="SSF52833">
    <property type="entry name" value="Thioredoxin-like"/>
    <property type="match status" value="1"/>
</dbReference>
<sequence>MLKTLIPRLMLLLLAVTPLAALATPAAPLVEGTDYKVLAQPGTFAPAAGKIEVVEVFGYTCPHCAHFEPKLEAWAKKLPKDVRFTPVPAAFGGPWDSFARAYYAAEEMGVAQRSHAAMFKALHEQGSLPMQNIAPDELATFYQAYGVEPEKYIAALKSDAVEQKLAAARAFARRTQIPGTPSMIVNGKYLVTGDTFDDQLRIASALIARERAGKAR</sequence>
<evidence type="ECO:0000256" key="3">
    <source>
        <dbReference type="ARBA" id="ARBA00022729"/>
    </source>
</evidence>
<evidence type="ECO:0000256" key="6">
    <source>
        <dbReference type="ARBA" id="ARBA00023284"/>
    </source>
</evidence>
<dbReference type="InterPro" id="IPR013766">
    <property type="entry name" value="Thioredoxin_domain"/>
</dbReference>
<dbReference type="PANTHER" id="PTHR35891">
    <property type="entry name" value="THIOL:DISULFIDE INTERCHANGE PROTEIN DSBA"/>
    <property type="match status" value="1"/>
</dbReference>
<evidence type="ECO:0000256" key="2">
    <source>
        <dbReference type="ARBA" id="ARBA00005791"/>
    </source>
</evidence>
<dbReference type="RefSeq" id="WP_311192576.1">
    <property type="nucleotide sequence ID" value="NZ_CP115541.1"/>
</dbReference>
<accession>A0ABY9YR81</accession>
<dbReference type="Proteomes" id="UP001302072">
    <property type="component" value="Chromosome"/>
</dbReference>
<evidence type="ECO:0000256" key="5">
    <source>
        <dbReference type="ARBA" id="ARBA00023157"/>
    </source>
</evidence>
<evidence type="ECO:0000256" key="4">
    <source>
        <dbReference type="ARBA" id="ARBA00022764"/>
    </source>
</evidence>
<dbReference type="InterPro" id="IPR036249">
    <property type="entry name" value="Thioredoxin-like_sf"/>
</dbReference>
<dbReference type="Pfam" id="PF01323">
    <property type="entry name" value="DSBA"/>
    <property type="match status" value="1"/>
</dbReference>
<dbReference type="PROSITE" id="PS51352">
    <property type="entry name" value="THIOREDOXIN_2"/>
    <property type="match status" value="1"/>
</dbReference>
<evidence type="ECO:0000256" key="1">
    <source>
        <dbReference type="ARBA" id="ARBA00004418"/>
    </source>
</evidence>
<comment type="subcellular location">
    <subcellularLocation>
        <location evidence="1 7">Periplasm</location>
    </subcellularLocation>
</comment>
<dbReference type="InterPro" id="IPR017937">
    <property type="entry name" value="Thioredoxin_CS"/>
</dbReference>
<dbReference type="CDD" id="cd03019">
    <property type="entry name" value="DsbA_DsbA"/>
    <property type="match status" value="1"/>
</dbReference>